<proteinExistence type="predicted"/>
<dbReference type="STRING" id="75913.A0A0K0FFL2"/>
<evidence type="ECO:0000313" key="2">
    <source>
        <dbReference type="WBParaSite" id="SVE_0765500.1"/>
    </source>
</evidence>
<reference evidence="2" key="2">
    <citation type="submission" date="2015-08" db="UniProtKB">
        <authorList>
            <consortium name="WormBaseParasite"/>
        </authorList>
    </citation>
    <scope>IDENTIFICATION</scope>
</reference>
<organism evidence="1 2">
    <name type="scientific">Strongyloides venezuelensis</name>
    <name type="common">Threadworm</name>
    <dbReference type="NCBI Taxonomy" id="75913"/>
    <lineage>
        <taxon>Eukaryota</taxon>
        <taxon>Metazoa</taxon>
        <taxon>Ecdysozoa</taxon>
        <taxon>Nematoda</taxon>
        <taxon>Chromadorea</taxon>
        <taxon>Rhabditida</taxon>
        <taxon>Tylenchina</taxon>
        <taxon>Panagrolaimomorpha</taxon>
        <taxon>Strongyloidoidea</taxon>
        <taxon>Strongyloididae</taxon>
        <taxon>Strongyloides</taxon>
    </lineage>
</organism>
<dbReference type="WBParaSite" id="SVE_0765500.1">
    <property type="protein sequence ID" value="SVE_0765500.1"/>
    <property type="gene ID" value="SVE_0765500"/>
</dbReference>
<keyword evidence="1" id="KW-1185">Reference proteome</keyword>
<reference evidence="1" key="1">
    <citation type="submission" date="2014-07" db="EMBL/GenBank/DDBJ databases">
        <authorList>
            <person name="Martin A.A"/>
            <person name="De Silva N."/>
        </authorList>
    </citation>
    <scope>NUCLEOTIDE SEQUENCE</scope>
</reference>
<name>A0A0K0FFL2_STRVS</name>
<accession>A0A0K0FFL2</accession>
<sequence length="114" mass="13025">MKAAKKRIKREENRKTVICHGGNSLHTYVESNKFLENDNKIDDEIVNKKECLPTIPVIIIEENSEVSMSKKSNSNNEEDKSMVKISDLIESDEVNESFTKIRGTSRKSLLVVRT</sequence>
<dbReference type="AlphaFoldDB" id="A0A0K0FFL2"/>
<evidence type="ECO:0000313" key="1">
    <source>
        <dbReference type="Proteomes" id="UP000035680"/>
    </source>
</evidence>
<protein>
    <submittedName>
        <fullName evidence="2">Uncharacterized protein</fullName>
    </submittedName>
</protein>
<dbReference type="Proteomes" id="UP000035680">
    <property type="component" value="Unassembled WGS sequence"/>
</dbReference>